<dbReference type="GO" id="GO:0006351">
    <property type="term" value="P:DNA-templated transcription"/>
    <property type="evidence" value="ECO:0007669"/>
    <property type="project" value="InterPro"/>
</dbReference>
<dbReference type="InterPro" id="IPR052761">
    <property type="entry name" value="Fungal_Detox/Toxin_TFs"/>
</dbReference>
<evidence type="ECO:0000313" key="5">
    <source>
        <dbReference type="EMBL" id="EUN29133.1"/>
    </source>
</evidence>
<dbReference type="PANTHER" id="PTHR47425:SF2">
    <property type="entry name" value="FARB-RELATED"/>
    <property type="match status" value="1"/>
</dbReference>
<reference evidence="5 6" key="1">
    <citation type="journal article" date="2013" name="PLoS Genet.">
        <title>Comparative genome structure, secondary metabolite, and effector coding capacity across Cochliobolus pathogens.</title>
        <authorList>
            <person name="Condon B.J."/>
            <person name="Leng Y."/>
            <person name="Wu D."/>
            <person name="Bushley K.E."/>
            <person name="Ohm R.A."/>
            <person name="Otillar R."/>
            <person name="Martin J."/>
            <person name="Schackwitz W."/>
            <person name="Grimwood J."/>
            <person name="MohdZainudin N."/>
            <person name="Xue C."/>
            <person name="Wang R."/>
            <person name="Manning V.A."/>
            <person name="Dhillon B."/>
            <person name="Tu Z.J."/>
            <person name="Steffenson B.J."/>
            <person name="Salamov A."/>
            <person name="Sun H."/>
            <person name="Lowry S."/>
            <person name="LaButti K."/>
            <person name="Han J."/>
            <person name="Copeland A."/>
            <person name="Lindquist E."/>
            <person name="Barry K."/>
            <person name="Schmutz J."/>
            <person name="Baker S.E."/>
            <person name="Ciuffetti L.M."/>
            <person name="Grigoriev I.V."/>
            <person name="Zhong S."/>
            <person name="Turgeon B.G."/>
        </authorList>
    </citation>
    <scope>NUCLEOTIDE SEQUENCE [LARGE SCALE GENOMIC DNA]</scope>
    <source>
        <strain evidence="5 6">FI3</strain>
    </source>
</reference>
<dbReference type="InterPro" id="IPR036864">
    <property type="entry name" value="Zn2-C6_fun-type_DNA-bd_sf"/>
</dbReference>
<dbReference type="SMART" id="SM00906">
    <property type="entry name" value="Fungal_trans"/>
    <property type="match status" value="1"/>
</dbReference>
<name>W7EF18_BIPV3</name>
<dbReference type="HOGENOM" id="CLU_006329_9_4_1"/>
<keyword evidence="1" id="KW-0479">Metal-binding</keyword>
<accession>W7EF18</accession>
<dbReference type="SUPFAM" id="SSF57701">
    <property type="entry name" value="Zn2/Cys6 DNA-binding domain"/>
    <property type="match status" value="1"/>
</dbReference>
<evidence type="ECO:0000256" key="3">
    <source>
        <dbReference type="SAM" id="MobiDB-lite"/>
    </source>
</evidence>
<feature type="region of interest" description="Disordered" evidence="3">
    <location>
        <begin position="94"/>
        <end position="117"/>
    </location>
</feature>
<keyword evidence="2" id="KW-0539">Nucleus</keyword>
<evidence type="ECO:0000256" key="2">
    <source>
        <dbReference type="ARBA" id="ARBA00023242"/>
    </source>
</evidence>
<feature type="domain" description="Xylanolytic transcriptional activator regulatory" evidence="4">
    <location>
        <begin position="295"/>
        <end position="367"/>
    </location>
</feature>
<keyword evidence="6" id="KW-1185">Reference proteome</keyword>
<dbReference type="AlphaFoldDB" id="W7EF18"/>
<dbReference type="CDD" id="cd00067">
    <property type="entry name" value="GAL4"/>
    <property type="match status" value="1"/>
</dbReference>
<dbReference type="GO" id="GO:0000981">
    <property type="term" value="F:DNA-binding transcription factor activity, RNA polymerase II-specific"/>
    <property type="evidence" value="ECO:0007669"/>
    <property type="project" value="InterPro"/>
</dbReference>
<dbReference type="EMBL" id="KI968715">
    <property type="protein sequence ID" value="EUN29133.1"/>
    <property type="molecule type" value="Genomic_DNA"/>
</dbReference>
<dbReference type="GO" id="GO:0003677">
    <property type="term" value="F:DNA binding"/>
    <property type="evidence" value="ECO:0007669"/>
    <property type="project" value="InterPro"/>
</dbReference>
<dbReference type="PANTHER" id="PTHR47425">
    <property type="entry name" value="FARB-RELATED"/>
    <property type="match status" value="1"/>
</dbReference>
<organism evidence="5 6">
    <name type="scientific">Bipolaris victoriae (strain FI3)</name>
    <name type="common">Victoria blight of oats agent</name>
    <name type="synonym">Cochliobolus victoriae</name>
    <dbReference type="NCBI Taxonomy" id="930091"/>
    <lineage>
        <taxon>Eukaryota</taxon>
        <taxon>Fungi</taxon>
        <taxon>Dikarya</taxon>
        <taxon>Ascomycota</taxon>
        <taxon>Pezizomycotina</taxon>
        <taxon>Dothideomycetes</taxon>
        <taxon>Pleosporomycetidae</taxon>
        <taxon>Pleosporales</taxon>
        <taxon>Pleosporineae</taxon>
        <taxon>Pleosporaceae</taxon>
        <taxon>Bipolaris</taxon>
    </lineage>
</organism>
<evidence type="ECO:0000313" key="6">
    <source>
        <dbReference type="Proteomes" id="UP000054337"/>
    </source>
</evidence>
<feature type="region of interest" description="Disordered" evidence="3">
    <location>
        <begin position="143"/>
        <end position="171"/>
    </location>
</feature>
<dbReference type="RefSeq" id="XP_014558722.1">
    <property type="nucleotide sequence ID" value="XM_014703236.1"/>
</dbReference>
<dbReference type="GO" id="GO:0008270">
    <property type="term" value="F:zinc ion binding"/>
    <property type="evidence" value="ECO:0007669"/>
    <property type="project" value="InterPro"/>
</dbReference>
<gene>
    <name evidence="5" type="ORF">COCVIDRAFT_36020</name>
</gene>
<dbReference type="InterPro" id="IPR001138">
    <property type="entry name" value="Zn2Cys6_DnaBD"/>
</dbReference>
<protein>
    <recommendedName>
        <fullName evidence="4">Xylanolytic transcriptional activator regulatory domain-containing protein</fullName>
    </recommendedName>
</protein>
<dbReference type="InterPro" id="IPR007219">
    <property type="entry name" value="XnlR_reg_dom"/>
</dbReference>
<dbReference type="OrthoDB" id="5121955at2759"/>
<feature type="compositionally biased region" description="Low complexity" evidence="3">
    <location>
        <begin position="151"/>
        <end position="171"/>
    </location>
</feature>
<sequence length="691" mass="79038">MQTEVQKNGLEEEESSRPIKRRARIACIHCQLRKVRCNVSVHGMLCVNCRLDDQDCTVIPRAQKRFPCPGLNFLTPRLNQRQPRQTPMSLPLIQTSSTQQPSDSELQDNSAQPVVQESVNPAKTSIAHDLVRPLAELLDTSRQETLHSNQSSSNVETTSPSSGSTRSGGLSSGKADILPIYEGCAISLASSTHMSDTFVHFSHYQCIEAYNLARVEPFAASLLEELGLFIRHYFLYIHPVLPVMDEMEFLDMFCTNTVQPPSQKRVPLFLLQAILFLASSLLLTYHEPFTSDGVSAFWLSQAVDYSRRAGAHLYTQMEDDSREKIFLKRLWWCCILRNRIMALVLRQRPQIKSTDFDFSLPGPSQDDFADEMGCSMVYDRTTKVNLVHLFGVLCELAVILNDILEPNHEEMRRWSCELDIWYKRALDRFGVLTSVPEAHESLILFTNMICIYYNTAKAFVCHHDLLLLTVRDKNQENQEGLRFQAQMSMIAFLRSITDNLFELEHMVTTLPLYVNGTNTLSIGVSAFPFIWYLLDMRSKSLTLSRKTQRGLEVYINIMWRFRSRFENTNDVILSIKRTMDYIQTNEGPAPAFTSPTHQSRRHVITAPTRSLLIRDELTDIFLKDPLAFLRISITVESSLSRGRFPSEADFPEELRAIQQQYEVPDLAFLANITEGMWWAHLQEVLDAGVRA</sequence>
<evidence type="ECO:0000259" key="4">
    <source>
        <dbReference type="SMART" id="SM00906"/>
    </source>
</evidence>
<dbReference type="GeneID" id="26255837"/>
<dbReference type="CDD" id="cd12148">
    <property type="entry name" value="fungal_TF_MHR"/>
    <property type="match status" value="1"/>
</dbReference>
<dbReference type="Proteomes" id="UP000054337">
    <property type="component" value="Unassembled WGS sequence"/>
</dbReference>
<evidence type="ECO:0000256" key="1">
    <source>
        <dbReference type="ARBA" id="ARBA00022723"/>
    </source>
</evidence>
<proteinExistence type="predicted"/>